<reference evidence="1" key="1">
    <citation type="submission" date="2020-07" db="EMBL/GenBank/DDBJ databases">
        <authorList>
            <person name="Nazaruddin N."/>
        </authorList>
    </citation>
    <scope>NUCLEOTIDE SEQUENCE</scope>
</reference>
<evidence type="ECO:0000313" key="1">
    <source>
        <dbReference type="EMBL" id="CAD1468872.1"/>
    </source>
</evidence>
<dbReference type="Proteomes" id="UP000752696">
    <property type="component" value="Unassembled WGS sequence"/>
</dbReference>
<protein>
    <submittedName>
        <fullName evidence="1">Uncharacterized protein</fullName>
    </submittedName>
</protein>
<proteinExistence type="predicted"/>
<name>A0A6V7GTN0_9HYME</name>
<organism evidence="1 2">
    <name type="scientific">Heterotrigona itama</name>
    <dbReference type="NCBI Taxonomy" id="395501"/>
    <lineage>
        <taxon>Eukaryota</taxon>
        <taxon>Metazoa</taxon>
        <taxon>Ecdysozoa</taxon>
        <taxon>Arthropoda</taxon>
        <taxon>Hexapoda</taxon>
        <taxon>Insecta</taxon>
        <taxon>Pterygota</taxon>
        <taxon>Neoptera</taxon>
        <taxon>Endopterygota</taxon>
        <taxon>Hymenoptera</taxon>
        <taxon>Apocrita</taxon>
        <taxon>Aculeata</taxon>
        <taxon>Apoidea</taxon>
        <taxon>Anthophila</taxon>
        <taxon>Apidae</taxon>
        <taxon>Heterotrigona</taxon>
    </lineage>
</organism>
<dbReference type="AlphaFoldDB" id="A0A6V7GTN0"/>
<evidence type="ECO:0000313" key="2">
    <source>
        <dbReference type="Proteomes" id="UP000752696"/>
    </source>
</evidence>
<comment type="caution">
    <text evidence="1">The sequence shown here is derived from an EMBL/GenBank/DDBJ whole genome shotgun (WGS) entry which is preliminary data.</text>
</comment>
<keyword evidence="2" id="KW-1185">Reference proteome</keyword>
<feature type="non-terminal residue" evidence="1">
    <location>
        <position position="39"/>
    </location>
</feature>
<sequence length="39" mass="4259">VAQVMKNGVPAKLLREVQVSKISNANKSSRKLASSRHLL</sequence>
<accession>A0A6V7GTN0</accession>
<dbReference type="EMBL" id="CAJDYZ010001441">
    <property type="protein sequence ID" value="CAD1468872.1"/>
    <property type="molecule type" value="Genomic_DNA"/>
</dbReference>
<gene>
    <name evidence="1" type="ORF">MHI_LOCUS77431</name>
</gene>
<feature type="non-terminal residue" evidence="1">
    <location>
        <position position="1"/>
    </location>
</feature>